<feature type="chain" id="PRO_5003523535" description="DUF7492 domain-containing protein" evidence="1">
    <location>
        <begin position="17"/>
        <end position="198"/>
    </location>
</feature>
<feature type="signal peptide" evidence="1">
    <location>
        <begin position="1"/>
        <end position="16"/>
    </location>
</feature>
<feature type="domain" description="DUF7492" evidence="2">
    <location>
        <begin position="13"/>
        <end position="185"/>
    </location>
</feature>
<comment type="caution">
    <text evidence="3">The sequence shown here is derived from an EMBL/GenBank/DDBJ whole genome shotgun (WGS) entry which is preliminary data.</text>
</comment>
<dbReference type="InterPro" id="IPR055915">
    <property type="entry name" value="DUF7492"/>
</dbReference>
<dbReference type="EMBL" id="ABDF02000001">
    <property type="protein sequence ID" value="EHK26803.1"/>
    <property type="molecule type" value="Genomic_DNA"/>
</dbReference>
<dbReference type="eggNOG" id="ENOG502SABV">
    <property type="taxonomic scope" value="Eukaryota"/>
</dbReference>
<sequence length="198" mass="22409">MYLCLYFLVATALAHSWVERLMVIDTSGKMTGQPGYIRGTVTRLDPLFNDFQMQHLLPATNENEVSESDRMCKNSQTFGNYSTTLPALWAKPGSYIALQHQENGHVTLPENSPQKESSGMIYIYGTSNPSEDDTLRSIHRVWDCNGRGGDGRGRLLAVRPFDDGQCYQINNGNISRSRQAAYPKKKLLIHQRLLYHLL</sequence>
<dbReference type="Pfam" id="PF24320">
    <property type="entry name" value="DUF7492"/>
    <property type="match status" value="1"/>
</dbReference>
<proteinExistence type="predicted"/>
<name>G9MDV5_HYPVG</name>
<protein>
    <recommendedName>
        <fullName evidence="2">DUF7492 domain-containing protein</fullName>
    </recommendedName>
</protein>
<dbReference type="OrthoDB" id="64281at2759"/>
<evidence type="ECO:0000313" key="3">
    <source>
        <dbReference type="EMBL" id="EHK26803.1"/>
    </source>
</evidence>
<evidence type="ECO:0000313" key="4">
    <source>
        <dbReference type="Proteomes" id="UP000007115"/>
    </source>
</evidence>
<keyword evidence="4" id="KW-1185">Reference proteome</keyword>
<dbReference type="GeneID" id="25787829"/>
<dbReference type="InParanoid" id="G9MDV5"/>
<dbReference type="AlphaFoldDB" id="G9MDV5"/>
<dbReference type="OMA" id="THSWVER"/>
<keyword evidence="1" id="KW-0732">Signal</keyword>
<dbReference type="RefSeq" id="XP_013961023.1">
    <property type="nucleotide sequence ID" value="XM_014105548.1"/>
</dbReference>
<dbReference type="HOGENOM" id="CLU_019095_0_2_1"/>
<dbReference type="STRING" id="413071.G9MDV5"/>
<evidence type="ECO:0000259" key="2">
    <source>
        <dbReference type="Pfam" id="PF24320"/>
    </source>
</evidence>
<accession>G9MDV5</accession>
<dbReference type="Proteomes" id="UP000007115">
    <property type="component" value="Unassembled WGS sequence"/>
</dbReference>
<reference evidence="3 4" key="1">
    <citation type="journal article" date="2011" name="Genome Biol.">
        <title>Comparative genome sequence analysis underscores mycoparasitism as the ancestral life style of Trichoderma.</title>
        <authorList>
            <person name="Kubicek C.P."/>
            <person name="Herrera-Estrella A."/>
            <person name="Seidl-Seiboth V."/>
            <person name="Martinez D.A."/>
            <person name="Druzhinina I.S."/>
            <person name="Thon M."/>
            <person name="Zeilinger S."/>
            <person name="Casas-Flores S."/>
            <person name="Horwitz B.A."/>
            <person name="Mukherjee P.K."/>
            <person name="Mukherjee M."/>
            <person name="Kredics L."/>
            <person name="Alcaraz L.D."/>
            <person name="Aerts A."/>
            <person name="Antal Z."/>
            <person name="Atanasova L."/>
            <person name="Cervantes-Badillo M.G."/>
            <person name="Challacombe J."/>
            <person name="Chertkov O."/>
            <person name="McCluskey K."/>
            <person name="Coulpier F."/>
            <person name="Deshpande N."/>
            <person name="von Doehren H."/>
            <person name="Ebbole D.J."/>
            <person name="Esquivel-Naranjo E.U."/>
            <person name="Fekete E."/>
            <person name="Flipphi M."/>
            <person name="Glaser F."/>
            <person name="Gomez-Rodriguez E.Y."/>
            <person name="Gruber S."/>
            <person name="Han C."/>
            <person name="Henrissat B."/>
            <person name="Hermosa R."/>
            <person name="Hernandez-Onate M."/>
            <person name="Karaffa L."/>
            <person name="Kosti I."/>
            <person name="Le Crom S."/>
            <person name="Lindquist E."/>
            <person name="Lucas S."/>
            <person name="Luebeck M."/>
            <person name="Luebeck P.S."/>
            <person name="Margeot A."/>
            <person name="Metz B."/>
            <person name="Misra M."/>
            <person name="Nevalainen H."/>
            <person name="Omann M."/>
            <person name="Packer N."/>
            <person name="Perrone G."/>
            <person name="Uresti-Rivera E.E."/>
            <person name="Salamov A."/>
            <person name="Schmoll M."/>
            <person name="Seiboth B."/>
            <person name="Shapiro H."/>
            <person name="Sukno S."/>
            <person name="Tamayo-Ramos J.A."/>
            <person name="Tisch D."/>
            <person name="Wiest A."/>
            <person name="Wilkinson H.H."/>
            <person name="Zhang M."/>
            <person name="Coutinho P.M."/>
            <person name="Kenerley C.M."/>
            <person name="Monte E."/>
            <person name="Baker S.E."/>
            <person name="Grigoriev I.V."/>
        </authorList>
    </citation>
    <scope>NUCLEOTIDE SEQUENCE [LARGE SCALE GENOMIC DNA]</scope>
    <source>
        <strain evidence="4">Gv29-8 / FGSC 10586</strain>
    </source>
</reference>
<gene>
    <name evidence="3" type="ORF">TRIVIDRAFT_140997</name>
</gene>
<evidence type="ECO:0000256" key="1">
    <source>
        <dbReference type="SAM" id="SignalP"/>
    </source>
</evidence>
<dbReference type="VEuPathDB" id="FungiDB:TRIVIDRAFT_140997"/>
<organism evidence="3 4">
    <name type="scientific">Hypocrea virens (strain Gv29-8 / FGSC 10586)</name>
    <name type="common">Gliocladium virens</name>
    <name type="synonym">Trichoderma virens</name>
    <dbReference type="NCBI Taxonomy" id="413071"/>
    <lineage>
        <taxon>Eukaryota</taxon>
        <taxon>Fungi</taxon>
        <taxon>Dikarya</taxon>
        <taxon>Ascomycota</taxon>
        <taxon>Pezizomycotina</taxon>
        <taxon>Sordariomycetes</taxon>
        <taxon>Hypocreomycetidae</taxon>
        <taxon>Hypocreales</taxon>
        <taxon>Hypocreaceae</taxon>
        <taxon>Trichoderma</taxon>
    </lineage>
</organism>